<organism evidence="1">
    <name type="scientific">Siphoviridae sp. ctEBu1</name>
    <dbReference type="NCBI Taxonomy" id="2825393"/>
    <lineage>
        <taxon>Viruses</taxon>
        <taxon>Duplodnaviria</taxon>
        <taxon>Heunggongvirae</taxon>
        <taxon>Uroviricota</taxon>
        <taxon>Caudoviricetes</taxon>
    </lineage>
</organism>
<sequence length="68" mass="7937">MRVVDVAVRQCYRFNCPNCGSKLEADCDELVDIGGKTSQFWCPVCRKERYVPWSTLRKRTVYEDKSAE</sequence>
<dbReference type="EMBL" id="BK015651">
    <property type="protein sequence ID" value="DAE18115.1"/>
    <property type="molecule type" value="Genomic_DNA"/>
</dbReference>
<accession>A0A8S5QGV8</accession>
<protein>
    <submittedName>
        <fullName evidence="1">Cysteine-rich protein</fullName>
    </submittedName>
</protein>
<reference evidence="1" key="1">
    <citation type="journal article" date="2021" name="Proc. Natl. Acad. Sci. U.S.A.">
        <title>A Catalog of Tens of Thousands of Viruses from Human Metagenomes Reveals Hidden Associations with Chronic Diseases.</title>
        <authorList>
            <person name="Tisza M.J."/>
            <person name="Buck C.B."/>
        </authorList>
    </citation>
    <scope>NUCLEOTIDE SEQUENCE</scope>
    <source>
        <strain evidence="1">CtEBu1</strain>
    </source>
</reference>
<proteinExistence type="predicted"/>
<name>A0A8S5QGV8_9CAUD</name>
<evidence type="ECO:0000313" key="1">
    <source>
        <dbReference type="EMBL" id="DAE18115.1"/>
    </source>
</evidence>